<feature type="transmembrane region" description="Helical" evidence="7">
    <location>
        <begin position="26"/>
        <end position="48"/>
    </location>
</feature>
<organism evidence="9 10">
    <name type="scientific">Naasia aerilata</name>
    <dbReference type="NCBI Taxonomy" id="1162966"/>
    <lineage>
        <taxon>Bacteria</taxon>
        <taxon>Bacillati</taxon>
        <taxon>Actinomycetota</taxon>
        <taxon>Actinomycetes</taxon>
        <taxon>Micrococcales</taxon>
        <taxon>Microbacteriaceae</taxon>
        <taxon>Naasia</taxon>
    </lineage>
</organism>
<evidence type="ECO:0000256" key="4">
    <source>
        <dbReference type="ARBA" id="ARBA00022692"/>
    </source>
</evidence>
<dbReference type="Proteomes" id="UP001321498">
    <property type="component" value="Chromosome"/>
</dbReference>
<comment type="subcellular location">
    <subcellularLocation>
        <location evidence="1 7">Cell membrane</location>
        <topology evidence="1 7">Multi-pass membrane protein</topology>
    </subcellularLocation>
</comment>
<keyword evidence="3" id="KW-1003">Cell membrane</keyword>
<evidence type="ECO:0000313" key="10">
    <source>
        <dbReference type="Proteomes" id="UP001321498"/>
    </source>
</evidence>
<dbReference type="PANTHER" id="PTHR43744:SF12">
    <property type="entry name" value="ABC TRANSPORTER PERMEASE PROTEIN MG189-RELATED"/>
    <property type="match status" value="1"/>
</dbReference>
<feature type="transmembrane region" description="Helical" evidence="7">
    <location>
        <begin position="123"/>
        <end position="143"/>
    </location>
</feature>
<dbReference type="Gene3D" id="1.10.3720.10">
    <property type="entry name" value="MetI-like"/>
    <property type="match status" value="1"/>
</dbReference>
<feature type="transmembrane region" description="Helical" evidence="7">
    <location>
        <begin position="155"/>
        <end position="175"/>
    </location>
</feature>
<evidence type="ECO:0000256" key="5">
    <source>
        <dbReference type="ARBA" id="ARBA00022989"/>
    </source>
</evidence>
<keyword evidence="4 7" id="KW-0812">Transmembrane</keyword>
<evidence type="ECO:0000256" key="2">
    <source>
        <dbReference type="ARBA" id="ARBA00022448"/>
    </source>
</evidence>
<dbReference type="PANTHER" id="PTHR43744">
    <property type="entry name" value="ABC TRANSPORTER PERMEASE PROTEIN MG189-RELATED-RELATED"/>
    <property type="match status" value="1"/>
</dbReference>
<evidence type="ECO:0000259" key="8">
    <source>
        <dbReference type="PROSITE" id="PS50928"/>
    </source>
</evidence>
<name>A0ABM8GE00_9MICO</name>
<keyword evidence="5 7" id="KW-1133">Transmembrane helix</keyword>
<dbReference type="EMBL" id="AP027731">
    <property type="protein sequence ID" value="BDZ46517.1"/>
    <property type="molecule type" value="Genomic_DNA"/>
</dbReference>
<dbReference type="SUPFAM" id="SSF161098">
    <property type="entry name" value="MetI-like"/>
    <property type="match status" value="1"/>
</dbReference>
<dbReference type="Pfam" id="PF00528">
    <property type="entry name" value="BPD_transp_1"/>
    <property type="match status" value="1"/>
</dbReference>
<feature type="domain" description="ABC transmembrane type-1" evidence="8">
    <location>
        <begin position="86"/>
        <end position="275"/>
    </location>
</feature>
<comment type="similarity">
    <text evidence="7">Belongs to the binding-protein-dependent transport system permease family.</text>
</comment>
<dbReference type="PROSITE" id="PS50928">
    <property type="entry name" value="ABC_TM1"/>
    <property type="match status" value="1"/>
</dbReference>
<protein>
    <submittedName>
        <fullName evidence="9">Sugar ABC transporter permease</fullName>
    </submittedName>
</protein>
<dbReference type="CDD" id="cd06261">
    <property type="entry name" value="TM_PBP2"/>
    <property type="match status" value="1"/>
</dbReference>
<sequence>MADTTLTRPAVLATRRAAVPGRTARIWLTLVVIAGALVMIFPFVWTIVTSLTPGASLTLSPRLIPENPSLDAYSKLFSERPFAQVVANSLLLAVVTTVVQLFTSSTAAYAFSRLPFRGQNVVFAVYLATMMVPLQVLIVPLFVELKWLGLLNTYLGALLPSFASAFGIFLLRQAINQVPRELDEAATIDGAGHFRIFWTVVLPNIRPALATLTVFAFMSSWNSFLWPLVVLRAPALQTLPVALAALQGQYTTDWAVLMAGSVVSILPMLALYIFAQRYVVQGVASSGLK</sequence>
<evidence type="ECO:0000256" key="6">
    <source>
        <dbReference type="ARBA" id="ARBA00023136"/>
    </source>
</evidence>
<reference evidence="10" key="1">
    <citation type="journal article" date="2019" name="Int. J. Syst. Evol. Microbiol.">
        <title>The Global Catalogue of Microorganisms (GCM) 10K type strain sequencing project: providing services to taxonomists for standard genome sequencing and annotation.</title>
        <authorList>
            <consortium name="The Broad Institute Genomics Platform"/>
            <consortium name="The Broad Institute Genome Sequencing Center for Infectious Disease"/>
            <person name="Wu L."/>
            <person name="Ma J."/>
        </authorList>
    </citation>
    <scope>NUCLEOTIDE SEQUENCE [LARGE SCALE GENOMIC DNA]</scope>
    <source>
        <strain evidence="10">NBRC 108725</strain>
    </source>
</reference>
<feature type="transmembrane region" description="Helical" evidence="7">
    <location>
        <begin position="253"/>
        <end position="275"/>
    </location>
</feature>
<feature type="transmembrane region" description="Helical" evidence="7">
    <location>
        <begin position="90"/>
        <end position="111"/>
    </location>
</feature>
<dbReference type="RefSeq" id="WP_286276562.1">
    <property type="nucleotide sequence ID" value="NZ_AP027731.1"/>
</dbReference>
<proteinExistence type="inferred from homology"/>
<evidence type="ECO:0000256" key="7">
    <source>
        <dbReference type="RuleBase" id="RU363032"/>
    </source>
</evidence>
<keyword evidence="2 7" id="KW-0813">Transport</keyword>
<keyword evidence="10" id="KW-1185">Reference proteome</keyword>
<feature type="transmembrane region" description="Helical" evidence="7">
    <location>
        <begin position="196"/>
        <end position="218"/>
    </location>
</feature>
<accession>A0ABM8GE00</accession>
<keyword evidence="6 7" id="KW-0472">Membrane</keyword>
<gene>
    <name evidence="9" type="ORF">GCM10025866_24260</name>
</gene>
<dbReference type="InterPro" id="IPR000515">
    <property type="entry name" value="MetI-like"/>
</dbReference>
<dbReference type="InterPro" id="IPR035906">
    <property type="entry name" value="MetI-like_sf"/>
</dbReference>
<evidence type="ECO:0000256" key="1">
    <source>
        <dbReference type="ARBA" id="ARBA00004651"/>
    </source>
</evidence>
<evidence type="ECO:0000313" key="9">
    <source>
        <dbReference type="EMBL" id="BDZ46517.1"/>
    </source>
</evidence>
<evidence type="ECO:0000256" key="3">
    <source>
        <dbReference type="ARBA" id="ARBA00022475"/>
    </source>
</evidence>